<keyword evidence="3" id="KW-1185">Reference proteome</keyword>
<feature type="signal peptide" evidence="1">
    <location>
        <begin position="1"/>
        <end position="20"/>
    </location>
</feature>
<reference evidence="2" key="1">
    <citation type="submission" date="2023-06" db="EMBL/GenBank/DDBJ databases">
        <title>Genome-scale phylogeny and comparative genomics of the fungal order Sordariales.</title>
        <authorList>
            <consortium name="Lawrence Berkeley National Laboratory"/>
            <person name="Hensen N."/>
            <person name="Bonometti L."/>
            <person name="Westerberg I."/>
            <person name="Brannstrom I.O."/>
            <person name="Guillou S."/>
            <person name="Cros-Aarteil S."/>
            <person name="Calhoun S."/>
            <person name="Haridas S."/>
            <person name="Kuo A."/>
            <person name="Mondo S."/>
            <person name="Pangilinan J."/>
            <person name="Riley R."/>
            <person name="Labutti K."/>
            <person name="Andreopoulos B."/>
            <person name="Lipzen A."/>
            <person name="Chen C."/>
            <person name="Yanf M."/>
            <person name="Daum C."/>
            <person name="Ng V."/>
            <person name="Clum A."/>
            <person name="Steindorff A."/>
            <person name="Ohm R."/>
            <person name="Martin F."/>
            <person name="Silar P."/>
            <person name="Natvig D."/>
            <person name="Lalanne C."/>
            <person name="Gautier V."/>
            <person name="Ament-Velasquez S.L."/>
            <person name="Kruys A."/>
            <person name="Hutchinson M.I."/>
            <person name="Powell A.J."/>
            <person name="Barry K."/>
            <person name="Miller A.N."/>
            <person name="Grigoriev I.V."/>
            <person name="Debuchy R."/>
            <person name="Gladieux P."/>
            <person name="Thoren M.H."/>
            <person name="Johannesson H."/>
        </authorList>
    </citation>
    <scope>NUCLEOTIDE SEQUENCE</scope>
    <source>
        <strain evidence="2">SMH2532-1</strain>
    </source>
</reference>
<dbReference type="Proteomes" id="UP001174936">
    <property type="component" value="Unassembled WGS sequence"/>
</dbReference>
<gene>
    <name evidence="2" type="ORF">B0T16DRAFT_79009</name>
</gene>
<feature type="chain" id="PRO_5041254876" description="Secreted protein" evidence="1">
    <location>
        <begin position="21"/>
        <end position="71"/>
    </location>
</feature>
<accession>A0AA39YEZ2</accession>
<dbReference type="EMBL" id="JAULSV010000002">
    <property type="protein sequence ID" value="KAK0651422.1"/>
    <property type="molecule type" value="Genomic_DNA"/>
</dbReference>
<dbReference type="AlphaFoldDB" id="A0AA39YEZ2"/>
<organism evidence="2 3">
    <name type="scientific">Cercophora newfieldiana</name>
    <dbReference type="NCBI Taxonomy" id="92897"/>
    <lineage>
        <taxon>Eukaryota</taxon>
        <taxon>Fungi</taxon>
        <taxon>Dikarya</taxon>
        <taxon>Ascomycota</taxon>
        <taxon>Pezizomycotina</taxon>
        <taxon>Sordariomycetes</taxon>
        <taxon>Sordariomycetidae</taxon>
        <taxon>Sordariales</taxon>
        <taxon>Lasiosphaeriaceae</taxon>
        <taxon>Cercophora</taxon>
    </lineage>
</organism>
<name>A0AA39YEZ2_9PEZI</name>
<proteinExistence type="predicted"/>
<protein>
    <recommendedName>
        <fullName evidence="4">Secreted protein</fullName>
    </recommendedName>
</protein>
<evidence type="ECO:0000313" key="2">
    <source>
        <dbReference type="EMBL" id="KAK0651422.1"/>
    </source>
</evidence>
<sequence>MLRRRCSFLVAVLCCDLMKTIPPSQIFLPSVVQWPGYSDLLYVHPPSSKLGSLSRDKLERRFLGRRQRFLG</sequence>
<evidence type="ECO:0000256" key="1">
    <source>
        <dbReference type="SAM" id="SignalP"/>
    </source>
</evidence>
<comment type="caution">
    <text evidence="2">The sequence shown here is derived from an EMBL/GenBank/DDBJ whole genome shotgun (WGS) entry which is preliminary data.</text>
</comment>
<evidence type="ECO:0000313" key="3">
    <source>
        <dbReference type="Proteomes" id="UP001174936"/>
    </source>
</evidence>
<keyword evidence="1" id="KW-0732">Signal</keyword>
<evidence type="ECO:0008006" key="4">
    <source>
        <dbReference type="Google" id="ProtNLM"/>
    </source>
</evidence>